<evidence type="ECO:0008006" key="3">
    <source>
        <dbReference type="Google" id="ProtNLM"/>
    </source>
</evidence>
<dbReference type="AlphaFoldDB" id="A0AB33K331"/>
<proteinExistence type="predicted"/>
<evidence type="ECO:0000256" key="1">
    <source>
        <dbReference type="SAM" id="SignalP"/>
    </source>
</evidence>
<keyword evidence="1" id="KW-0732">Signal</keyword>
<organism evidence="2">
    <name type="scientific">Kitasatospora sp. CMC57</name>
    <dbReference type="NCBI Taxonomy" id="3231513"/>
    <lineage>
        <taxon>Bacteria</taxon>
        <taxon>Bacillati</taxon>
        <taxon>Actinomycetota</taxon>
        <taxon>Actinomycetes</taxon>
        <taxon>Kitasatosporales</taxon>
        <taxon>Streptomycetaceae</taxon>
        <taxon>Kitasatospora</taxon>
    </lineage>
</organism>
<feature type="chain" id="PRO_5044240479" description="Proteinase inhibitor I42 chagasin domain-containing protein" evidence="1">
    <location>
        <begin position="42"/>
        <end position="153"/>
    </location>
</feature>
<feature type="signal peptide" evidence="1">
    <location>
        <begin position="1"/>
        <end position="41"/>
    </location>
</feature>
<accession>A0AB33K331</accession>
<protein>
    <recommendedName>
        <fullName evidence="3">Proteinase inhibitor I42 chagasin domain-containing protein</fullName>
    </recommendedName>
</protein>
<reference evidence="2" key="1">
    <citation type="submission" date="2024-07" db="EMBL/GenBank/DDBJ databases">
        <title>Complete genome sequences of cellulolytic bacteria, Kitasatospora sp. CMC57 and Streptomyces sp. CMC78, isolated from Japanese agricultural soil.</title>
        <authorList>
            <person name="Hashimoto T."/>
            <person name="Ito M."/>
            <person name="Iwamoto M."/>
            <person name="Fukahori D."/>
            <person name="Shoda T."/>
            <person name="Sakoda M."/>
            <person name="Morohoshi T."/>
            <person name="Mitsuboshi M."/>
            <person name="Nishizawa T."/>
        </authorList>
    </citation>
    <scope>NUCLEOTIDE SEQUENCE</scope>
    <source>
        <strain evidence="2">CMC57</strain>
    </source>
</reference>
<sequence>MEISKMTAQKDAAGWKRSAAPWGVGLALVTLLASAAAPAAAHSPAPHTKAGRVALTNADNGRTVAVHAGDDVEVRLTGYRENGLTYSWSTPVSDSAVLHRTAGGTTPRGDATARFHVEKDGTATISAAKQCHPGGDQRCPRVVAPWKVRAEAN</sequence>
<evidence type="ECO:0000313" key="2">
    <source>
        <dbReference type="EMBL" id="BFP48191.1"/>
    </source>
</evidence>
<dbReference type="EMBL" id="AP035881">
    <property type="protein sequence ID" value="BFP48191.1"/>
    <property type="molecule type" value="Genomic_DNA"/>
</dbReference>
<name>A0AB33K331_9ACTN</name>
<gene>
    <name evidence="2" type="ORF">KCMC57_45590</name>
</gene>